<dbReference type="SUPFAM" id="SSF48726">
    <property type="entry name" value="Immunoglobulin"/>
    <property type="match status" value="1"/>
</dbReference>
<dbReference type="SMART" id="SM00408">
    <property type="entry name" value="IGc2"/>
    <property type="match status" value="1"/>
</dbReference>
<keyword evidence="3" id="KW-0472">Membrane</keyword>
<dbReference type="GO" id="GO:0007411">
    <property type="term" value="P:axon guidance"/>
    <property type="evidence" value="ECO:0007669"/>
    <property type="project" value="TreeGrafter"/>
</dbReference>
<feature type="signal peptide" evidence="4">
    <location>
        <begin position="1"/>
        <end position="27"/>
    </location>
</feature>
<feature type="region of interest" description="Disordered" evidence="2">
    <location>
        <begin position="264"/>
        <end position="291"/>
    </location>
</feature>
<accession>A0A170ZD86</accession>
<feature type="non-terminal residue" evidence="6">
    <location>
        <position position="1"/>
    </location>
</feature>
<evidence type="ECO:0000256" key="1">
    <source>
        <dbReference type="ARBA" id="ARBA00023319"/>
    </source>
</evidence>
<dbReference type="AlphaFoldDB" id="A0A170ZD86"/>
<feature type="domain" description="Ig-like" evidence="5">
    <location>
        <begin position="33"/>
        <end position="125"/>
    </location>
</feature>
<keyword evidence="1" id="KW-0393">Immunoglobulin domain</keyword>
<dbReference type="PROSITE" id="PS50835">
    <property type="entry name" value="IG_LIKE"/>
    <property type="match status" value="2"/>
</dbReference>
<dbReference type="EMBL" id="GEMB01002338">
    <property type="protein sequence ID" value="JAS00845.1"/>
    <property type="molecule type" value="Transcribed_RNA"/>
</dbReference>
<dbReference type="GO" id="GO:0005886">
    <property type="term" value="C:plasma membrane"/>
    <property type="evidence" value="ECO:0007669"/>
    <property type="project" value="TreeGrafter"/>
</dbReference>
<proteinExistence type="predicted"/>
<name>A0A170ZD86_TRIIF</name>
<dbReference type="InterPro" id="IPR013098">
    <property type="entry name" value="Ig_I-set"/>
</dbReference>
<dbReference type="InterPro" id="IPR003598">
    <property type="entry name" value="Ig_sub2"/>
</dbReference>
<dbReference type="GO" id="GO:0070593">
    <property type="term" value="P:dendrite self-avoidance"/>
    <property type="evidence" value="ECO:0007669"/>
    <property type="project" value="TreeGrafter"/>
</dbReference>
<feature type="domain" description="Ig-like" evidence="5">
    <location>
        <begin position="135"/>
        <end position="226"/>
    </location>
</feature>
<dbReference type="InterPro" id="IPR013783">
    <property type="entry name" value="Ig-like_fold"/>
</dbReference>
<dbReference type="Gene3D" id="2.60.40.10">
    <property type="entry name" value="Immunoglobulins"/>
    <property type="match status" value="2"/>
</dbReference>
<dbReference type="GO" id="GO:0007156">
    <property type="term" value="P:homophilic cell adhesion via plasma membrane adhesion molecules"/>
    <property type="evidence" value="ECO:0007669"/>
    <property type="project" value="TreeGrafter"/>
</dbReference>
<dbReference type="CDD" id="cd00096">
    <property type="entry name" value="Ig"/>
    <property type="match status" value="1"/>
</dbReference>
<evidence type="ECO:0000259" key="5">
    <source>
        <dbReference type="PROSITE" id="PS50835"/>
    </source>
</evidence>
<feature type="compositionally biased region" description="Basic and acidic residues" evidence="2">
    <location>
        <begin position="278"/>
        <end position="291"/>
    </location>
</feature>
<organism evidence="6">
    <name type="scientific">Triatoma infestans</name>
    <name type="common">Assassin bug</name>
    <dbReference type="NCBI Taxonomy" id="30076"/>
    <lineage>
        <taxon>Eukaryota</taxon>
        <taxon>Metazoa</taxon>
        <taxon>Ecdysozoa</taxon>
        <taxon>Arthropoda</taxon>
        <taxon>Hexapoda</taxon>
        <taxon>Insecta</taxon>
        <taxon>Pterygota</taxon>
        <taxon>Neoptera</taxon>
        <taxon>Paraneoptera</taxon>
        <taxon>Hemiptera</taxon>
        <taxon>Heteroptera</taxon>
        <taxon>Panheteroptera</taxon>
        <taxon>Cimicomorpha</taxon>
        <taxon>Reduviidae</taxon>
        <taxon>Triatominae</taxon>
        <taxon>Triatoma</taxon>
    </lineage>
</organism>
<evidence type="ECO:0000313" key="6">
    <source>
        <dbReference type="EMBL" id="JAS00845.1"/>
    </source>
</evidence>
<dbReference type="GO" id="GO:0030424">
    <property type="term" value="C:axon"/>
    <property type="evidence" value="ECO:0007669"/>
    <property type="project" value="TreeGrafter"/>
</dbReference>
<sequence>FITMFVVHNFLFILFGVLLKLFNPISCASGETPVIVGNYDLPPTSRILNYKLANTLHCNITGTSKPEDFVVQWYRGPTQKLDPKEDDPHFQIKEDDLIIKAINDDILKDQFSCNLVSKDTKETVSSAQFQLLGKPTVKIVSQGTFIQDSKIVLECQAQGYPKPHIEWRYENTTFAHSFGRFALADNVDKGLVNYYLRVEGADMSDRGEYACRAFNDFTNSTEATIFVRIKDKYAALWPFIGICAEVIVLCAIIFVYERKRNKAELDESDTDQSPEQKNTPDHGKESVRQRK</sequence>
<feature type="chain" id="PRO_5007905019" evidence="4">
    <location>
        <begin position="28"/>
        <end position="291"/>
    </location>
</feature>
<feature type="transmembrane region" description="Helical" evidence="3">
    <location>
        <begin position="235"/>
        <end position="256"/>
    </location>
</feature>
<evidence type="ECO:0000256" key="2">
    <source>
        <dbReference type="SAM" id="MobiDB-lite"/>
    </source>
</evidence>
<evidence type="ECO:0000256" key="4">
    <source>
        <dbReference type="SAM" id="SignalP"/>
    </source>
</evidence>
<dbReference type="InterPro" id="IPR036179">
    <property type="entry name" value="Ig-like_dom_sf"/>
</dbReference>
<dbReference type="PANTHER" id="PTHR10075">
    <property type="entry name" value="BASIGIN RELATED"/>
    <property type="match status" value="1"/>
</dbReference>
<reference evidence="6" key="2">
    <citation type="journal article" date="2017" name="J. Med. Entomol.">
        <title>Transcriptome Analysis of the Triatoma infestans (Hemiptera: Reduviidae) Integument.</title>
        <authorList>
            <person name="Calderon-Fernandez G.M."/>
            <person name="Moriconi D.E."/>
            <person name="Dulbecco A.B."/>
            <person name="Juarez M.P."/>
        </authorList>
    </citation>
    <scope>NUCLEOTIDE SEQUENCE</scope>
    <source>
        <strain evidence="6">Int1</strain>
        <tissue evidence="6">Integument</tissue>
    </source>
</reference>
<evidence type="ECO:0000256" key="3">
    <source>
        <dbReference type="SAM" id="Phobius"/>
    </source>
</evidence>
<keyword evidence="3" id="KW-1133">Transmembrane helix</keyword>
<keyword evidence="3" id="KW-0812">Transmembrane</keyword>
<dbReference type="InterPro" id="IPR007110">
    <property type="entry name" value="Ig-like_dom"/>
</dbReference>
<dbReference type="InterPro" id="IPR003599">
    <property type="entry name" value="Ig_sub"/>
</dbReference>
<keyword evidence="4" id="KW-0732">Signal</keyword>
<dbReference type="SMART" id="SM00409">
    <property type="entry name" value="IG"/>
    <property type="match status" value="1"/>
</dbReference>
<reference evidence="6" key="1">
    <citation type="submission" date="2016-04" db="EMBL/GenBank/DDBJ databases">
        <authorList>
            <person name="Calderon-Fernandez G.M.Sr."/>
        </authorList>
    </citation>
    <scope>NUCLEOTIDE SEQUENCE</scope>
    <source>
        <strain evidence="6">Int1</strain>
        <tissue evidence="6">Integument</tissue>
    </source>
</reference>
<dbReference type="PANTHER" id="PTHR10075:SF100">
    <property type="entry name" value="FASCICLIN-2"/>
    <property type="match status" value="1"/>
</dbReference>
<dbReference type="Pfam" id="PF07679">
    <property type="entry name" value="I-set"/>
    <property type="match status" value="1"/>
</dbReference>
<protein>
    <submittedName>
        <fullName evidence="6">Neuroplastin isoform x1</fullName>
    </submittedName>
</protein>
<dbReference type="GO" id="GO:0098632">
    <property type="term" value="F:cell-cell adhesion mediator activity"/>
    <property type="evidence" value="ECO:0007669"/>
    <property type="project" value="TreeGrafter"/>
</dbReference>